<dbReference type="InterPro" id="IPR002812">
    <property type="entry name" value="DHQS"/>
</dbReference>
<evidence type="ECO:0000259" key="4">
    <source>
        <dbReference type="Pfam" id="PF26558"/>
    </source>
</evidence>
<evidence type="ECO:0000256" key="1">
    <source>
        <dbReference type="ARBA" id="ARBA00022605"/>
    </source>
</evidence>
<evidence type="ECO:0000259" key="3">
    <source>
        <dbReference type="Pfam" id="PF01959"/>
    </source>
</evidence>
<feature type="domain" description="3-dehydroquinate synthase C-terminal" evidence="4">
    <location>
        <begin position="151"/>
        <end position="324"/>
    </location>
</feature>
<dbReference type="GO" id="GO:0009073">
    <property type="term" value="P:aromatic amino acid family biosynthetic process"/>
    <property type="evidence" value="ECO:0007669"/>
    <property type="project" value="UniProtKB-KW"/>
</dbReference>
<keyword evidence="1" id="KW-0028">Amino-acid biosynthesis</keyword>
<name>D6SKZ7_9BACT</name>
<keyword evidence="2" id="KW-0057">Aromatic amino acid biosynthesis</keyword>
<accession>D6SKZ7</accession>
<reference evidence="5" key="1">
    <citation type="submission" date="2010-05" db="EMBL/GenBank/DDBJ databases">
        <title>The draft genome of Desulfonatronospira thiodismutans ASO3-1.</title>
        <authorList>
            <consortium name="US DOE Joint Genome Institute (JGI-PGF)"/>
            <person name="Lucas S."/>
            <person name="Copeland A."/>
            <person name="Lapidus A."/>
            <person name="Cheng J.-F."/>
            <person name="Bruce D."/>
            <person name="Goodwin L."/>
            <person name="Pitluck S."/>
            <person name="Chertkov O."/>
            <person name="Brettin T."/>
            <person name="Detter J.C."/>
            <person name="Han C."/>
            <person name="Land M.L."/>
            <person name="Hauser L."/>
            <person name="Kyrpides N."/>
            <person name="Mikhailova N."/>
            <person name="Muyzer G."/>
            <person name="Woyke T."/>
        </authorList>
    </citation>
    <scope>NUCLEOTIDE SEQUENCE [LARGE SCALE GENOMIC DNA]</scope>
    <source>
        <strain evidence="5">ASO3-1</strain>
    </source>
</reference>
<evidence type="ECO:0000313" key="6">
    <source>
        <dbReference type="Proteomes" id="UP000005496"/>
    </source>
</evidence>
<dbReference type="eggNOG" id="COG1465">
    <property type="taxonomic scope" value="Bacteria"/>
</dbReference>
<dbReference type="Pfam" id="PF26558">
    <property type="entry name" value="DHQS_2nd"/>
    <property type="match status" value="1"/>
</dbReference>
<sequence length="324" mass="35040">MTKKIYFKAVPFDKSLVTLALESGVDGILAEKNDLEKIQALGRTQALDVQDFNIMSIDSKEDEENAVQRLKAGENVVLARGVEIIPVENIVAQTPQVGMEAATLQEVDTALGILEKGVDYVVVDAESAGELKKIAARVKQDQGRLELIPGRITHISPVGLGHRVCVDTISLLNTAEGMLVGNSSAFTFLVNAETESNPYVAPRPFRINAGAVHSYTCLPGDKTTYLEELAPGSQVLIVSGQGEARSAVVGRIKTEVRPMLLISAEFEGHQGSVILQNAETIRLVGADNRPVSVVNLKVGDQVMCRADEAGRHFGMRIQEDIREK</sequence>
<dbReference type="AlphaFoldDB" id="D6SKZ7"/>
<dbReference type="GO" id="GO:0008652">
    <property type="term" value="P:amino acid biosynthetic process"/>
    <property type="evidence" value="ECO:0007669"/>
    <property type="project" value="UniProtKB-KW"/>
</dbReference>
<organism evidence="5 6">
    <name type="scientific">Desulfonatronospira thiodismutans ASO3-1</name>
    <dbReference type="NCBI Taxonomy" id="555779"/>
    <lineage>
        <taxon>Bacteria</taxon>
        <taxon>Pseudomonadati</taxon>
        <taxon>Thermodesulfobacteriota</taxon>
        <taxon>Desulfovibrionia</taxon>
        <taxon>Desulfovibrionales</taxon>
        <taxon>Desulfonatronovibrionaceae</taxon>
        <taxon>Desulfonatronospira</taxon>
    </lineage>
</organism>
<gene>
    <name evidence="5" type="ORF">Dthio_PD2773</name>
</gene>
<dbReference type="PANTHER" id="PTHR33563:SF1">
    <property type="entry name" value="3-DEHYDROQUINATE SYNTHASE"/>
    <property type="match status" value="1"/>
</dbReference>
<dbReference type="NCBIfam" id="NF002627">
    <property type="entry name" value="PRK02290.1-5"/>
    <property type="match status" value="1"/>
</dbReference>
<evidence type="ECO:0000256" key="2">
    <source>
        <dbReference type="ARBA" id="ARBA00023141"/>
    </source>
</evidence>
<protein>
    <submittedName>
        <fullName evidence="5">3-dehydroquinate synthase</fullName>
    </submittedName>
</protein>
<dbReference type="PIRSF" id="PIRSF006655">
    <property type="entry name" value="DHQ_synth"/>
    <property type="match status" value="1"/>
</dbReference>
<dbReference type="InterPro" id="IPR030960">
    <property type="entry name" value="DHQS/DOIS_N"/>
</dbReference>
<dbReference type="EMBL" id="ACJN02000001">
    <property type="protein sequence ID" value="EFI35358.1"/>
    <property type="molecule type" value="Genomic_DNA"/>
</dbReference>
<dbReference type="InterPro" id="IPR056179">
    <property type="entry name" value="DHQS_C"/>
</dbReference>
<dbReference type="PANTHER" id="PTHR33563">
    <property type="match status" value="1"/>
</dbReference>
<proteinExistence type="predicted"/>
<dbReference type="OrthoDB" id="2043123at2"/>
<dbReference type="RefSeq" id="WP_008868490.1">
    <property type="nucleotide sequence ID" value="NZ_ACJN02000001.1"/>
</dbReference>
<evidence type="ECO:0000313" key="5">
    <source>
        <dbReference type="EMBL" id="EFI35358.1"/>
    </source>
</evidence>
<keyword evidence="6" id="KW-1185">Reference proteome</keyword>
<feature type="domain" description="3-dehydroquinate synthase N-terminal" evidence="3">
    <location>
        <begin position="3"/>
        <end position="136"/>
    </location>
</feature>
<dbReference type="GO" id="GO:0016491">
    <property type="term" value="F:oxidoreductase activity"/>
    <property type="evidence" value="ECO:0007669"/>
    <property type="project" value="InterPro"/>
</dbReference>
<dbReference type="GO" id="GO:0003856">
    <property type="term" value="F:3-dehydroquinate synthase activity"/>
    <property type="evidence" value="ECO:0007669"/>
    <property type="project" value="InterPro"/>
</dbReference>
<dbReference type="Proteomes" id="UP000005496">
    <property type="component" value="Unassembled WGS sequence"/>
</dbReference>
<comment type="caution">
    <text evidence="5">The sequence shown here is derived from an EMBL/GenBank/DDBJ whole genome shotgun (WGS) entry which is preliminary data.</text>
</comment>
<dbReference type="Pfam" id="PF01959">
    <property type="entry name" value="DHQS"/>
    <property type="match status" value="1"/>
</dbReference>